<evidence type="ECO:0000313" key="3">
    <source>
        <dbReference type="EMBL" id="ASY44915.1"/>
    </source>
</evidence>
<keyword evidence="1" id="KW-0472">Membrane</keyword>
<feature type="domain" description="Cytochrome c oxidase subunit IV bacterial aa3 type" evidence="2">
    <location>
        <begin position="11"/>
        <end position="37"/>
    </location>
</feature>
<evidence type="ECO:0000256" key="1">
    <source>
        <dbReference type="SAM" id="Phobius"/>
    </source>
</evidence>
<evidence type="ECO:0000259" key="2">
    <source>
        <dbReference type="Pfam" id="PF07835"/>
    </source>
</evidence>
<sequence length="41" mass="4185">MASDGNIKKATETYAGFVGVMKWGTIASIAVAALVVLLISS</sequence>
<dbReference type="AlphaFoldDB" id="A0A249MUP8"/>
<dbReference type="InterPro" id="IPR036596">
    <property type="entry name" value="Cyt-C_aa3_sf"/>
</dbReference>
<dbReference type="KEGG" id="shyd:CJD35_10995"/>
<dbReference type="Proteomes" id="UP000290975">
    <property type="component" value="Unassembled WGS sequence"/>
</dbReference>
<accession>A0A249MUP8</accession>
<name>A0A249MUP8_SPHXE</name>
<organism evidence="3 5">
    <name type="scientific">Sphingobium xenophagum</name>
    <dbReference type="NCBI Taxonomy" id="121428"/>
    <lineage>
        <taxon>Bacteria</taxon>
        <taxon>Pseudomonadati</taxon>
        <taxon>Pseudomonadota</taxon>
        <taxon>Alphaproteobacteria</taxon>
        <taxon>Sphingomonadales</taxon>
        <taxon>Sphingomonadaceae</taxon>
        <taxon>Sphingobium</taxon>
    </lineage>
</organism>
<evidence type="ECO:0000313" key="5">
    <source>
        <dbReference type="Proteomes" id="UP000217141"/>
    </source>
</evidence>
<feature type="transmembrane region" description="Helical" evidence="1">
    <location>
        <begin position="20"/>
        <end position="39"/>
    </location>
</feature>
<dbReference type="Proteomes" id="UP000217141">
    <property type="component" value="Chromosome I"/>
</dbReference>
<keyword evidence="1" id="KW-1133">Transmembrane helix</keyword>
<dbReference type="EMBL" id="BBQY01000001">
    <property type="protein sequence ID" value="GBH29895.1"/>
    <property type="molecule type" value="Genomic_DNA"/>
</dbReference>
<dbReference type="EMBL" id="CP022745">
    <property type="protein sequence ID" value="ASY44915.1"/>
    <property type="molecule type" value="Genomic_DNA"/>
</dbReference>
<reference evidence="4 6" key="1">
    <citation type="submission" date="2014-12" db="EMBL/GenBank/DDBJ databases">
        <title>Whole genome sequencing of Sphingobium xenophagum OW59.</title>
        <authorList>
            <person name="Ohta Y."/>
            <person name="Nishi S."/>
            <person name="Hatada Y."/>
        </authorList>
    </citation>
    <scope>NUCLEOTIDE SEQUENCE [LARGE SCALE GENOMIC DNA]</scope>
    <source>
        <strain evidence="4 6">OW59</strain>
    </source>
</reference>
<protein>
    <submittedName>
        <fullName evidence="3">Aa3-type cytochrome c oxidase subunit IV</fullName>
    </submittedName>
</protein>
<evidence type="ECO:0000313" key="4">
    <source>
        <dbReference type="EMBL" id="GBH29895.1"/>
    </source>
</evidence>
<keyword evidence="1" id="KW-0812">Transmembrane</keyword>
<evidence type="ECO:0000313" key="6">
    <source>
        <dbReference type="Proteomes" id="UP000290975"/>
    </source>
</evidence>
<dbReference type="Gene3D" id="1.20.5.160">
    <property type="entry name" value="Bacterial aa3 type cytochrome c oxidase subunit IV"/>
    <property type="match status" value="1"/>
</dbReference>
<dbReference type="RefSeq" id="WP_017182055.1">
    <property type="nucleotide sequence ID" value="NZ_BBQY01000001.1"/>
</dbReference>
<accession>A0A401IZY8</accession>
<proteinExistence type="predicted"/>
<dbReference type="InterPro" id="IPR012422">
    <property type="entry name" value="Cyt_c_oxidase_su4_bac-aa3"/>
</dbReference>
<gene>
    <name evidence="3" type="ORF">CJD35_10995</name>
    <name evidence="4" type="ORF">MBESOW_P1149</name>
</gene>
<reference evidence="3 5" key="2">
    <citation type="submission" date="2017-08" db="EMBL/GenBank/DDBJ databases">
        <title>Whole Genome Sequence of Sphingobium hydrophobicum C1: Insights into Adaption to the Electronic-waste Contaminated Sediment.</title>
        <authorList>
            <person name="Song D."/>
            <person name="Chen X."/>
            <person name="Xu M."/>
        </authorList>
    </citation>
    <scope>NUCLEOTIDE SEQUENCE [LARGE SCALE GENOMIC DNA]</scope>
    <source>
        <strain evidence="3 5">C1</strain>
    </source>
</reference>
<dbReference type="Pfam" id="PF07835">
    <property type="entry name" value="COX4_pro_2"/>
    <property type="match status" value="1"/>
</dbReference>
<dbReference type="SUPFAM" id="SSF81469">
    <property type="entry name" value="Bacterial aa3 type cytochrome c oxidase subunit IV"/>
    <property type="match status" value="1"/>
</dbReference>
<keyword evidence="6" id="KW-1185">Reference proteome</keyword>